<evidence type="ECO:0000313" key="2">
    <source>
        <dbReference type="EMBL" id="GES16350.1"/>
    </source>
</evidence>
<dbReference type="SUPFAM" id="SSF55729">
    <property type="entry name" value="Acyl-CoA N-acyltransferases (Nat)"/>
    <property type="match status" value="1"/>
</dbReference>
<name>A0A5M3X5J0_9ACTN</name>
<dbReference type="OrthoDB" id="9814648at2"/>
<dbReference type="GO" id="GO:0005737">
    <property type="term" value="C:cytoplasm"/>
    <property type="evidence" value="ECO:0007669"/>
    <property type="project" value="TreeGrafter"/>
</dbReference>
<dbReference type="RefSeq" id="WP_155361382.1">
    <property type="nucleotide sequence ID" value="NZ_BAAAHL010000054.1"/>
</dbReference>
<keyword evidence="2" id="KW-0808">Transferase</keyword>
<protein>
    <submittedName>
        <fullName evidence="2">Alanine acetyltransferase</fullName>
    </submittedName>
</protein>
<evidence type="ECO:0000313" key="3">
    <source>
        <dbReference type="Proteomes" id="UP000331127"/>
    </source>
</evidence>
<dbReference type="CDD" id="cd04301">
    <property type="entry name" value="NAT_SF"/>
    <property type="match status" value="1"/>
</dbReference>
<dbReference type="Gene3D" id="3.40.630.30">
    <property type="match status" value="1"/>
</dbReference>
<feature type="domain" description="N-acetyltransferase" evidence="1">
    <location>
        <begin position="3"/>
        <end position="168"/>
    </location>
</feature>
<dbReference type="PANTHER" id="PTHR43441">
    <property type="entry name" value="RIBOSOMAL-PROTEIN-SERINE ACETYLTRANSFERASE"/>
    <property type="match status" value="1"/>
</dbReference>
<dbReference type="PANTHER" id="PTHR43441:SF6">
    <property type="entry name" value="N-ACETYLTRANSFERASE DOMAIN-CONTAINING PROTEIN"/>
    <property type="match status" value="1"/>
</dbReference>
<dbReference type="EMBL" id="BLAE01000098">
    <property type="protein sequence ID" value="GES16350.1"/>
    <property type="molecule type" value="Genomic_DNA"/>
</dbReference>
<dbReference type="PROSITE" id="PS51186">
    <property type="entry name" value="GNAT"/>
    <property type="match status" value="1"/>
</dbReference>
<keyword evidence="3" id="KW-1185">Reference proteome</keyword>
<dbReference type="InterPro" id="IPR000182">
    <property type="entry name" value="GNAT_dom"/>
</dbReference>
<comment type="caution">
    <text evidence="2">The sequence shown here is derived from an EMBL/GenBank/DDBJ whole genome shotgun (WGS) entry which is preliminary data.</text>
</comment>
<dbReference type="GO" id="GO:0008999">
    <property type="term" value="F:protein-N-terminal-alanine acetyltransferase activity"/>
    <property type="evidence" value="ECO:0007669"/>
    <property type="project" value="TreeGrafter"/>
</dbReference>
<dbReference type="Pfam" id="PF13302">
    <property type="entry name" value="Acetyltransf_3"/>
    <property type="match status" value="1"/>
</dbReference>
<reference evidence="2 3" key="1">
    <citation type="submission" date="2019-10" db="EMBL/GenBank/DDBJ databases">
        <title>Whole genome shotgun sequence of Acrocarpospora macrocephala NBRC 16266.</title>
        <authorList>
            <person name="Ichikawa N."/>
            <person name="Kimura A."/>
            <person name="Kitahashi Y."/>
            <person name="Komaki H."/>
            <person name="Oguchi A."/>
        </authorList>
    </citation>
    <scope>NUCLEOTIDE SEQUENCE [LARGE SCALE GENOMIC DNA]</scope>
    <source>
        <strain evidence="2 3">NBRC 16266</strain>
    </source>
</reference>
<gene>
    <name evidence="2" type="primary">rimJ_2</name>
    <name evidence="2" type="ORF">Amac_099480</name>
</gene>
<accession>A0A5M3X5J0</accession>
<dbReference type="GO" id="GO:1990189">
    <property type="term" value="F:protein N-terminal-serine acetyltransferase activity"/>
    <property type="evidence" value="ECO:0007669"/>
    <property type="project" value="TreeGrafter"/>
</dbReference>
<proteinExistence type="predicted"/>
<organism evidence="2 3">
    <name type="scientific">Acrocarpospora macrocephala</name>
    <dbReference type="NCBI Taxonomy" id="150177"/>
    <lineage>
        <taxon>Bacteria</taxon>
        <taxon>Bacillati</taxon>
        <taxon>Actinomycetota</taxon>
        <taxon>Actinomycetes</taxon>
        <taxon>Streptosporangiales</taxon>
        <taxon>Streptosporangiaceae</taxon>
        <taxon>Acrocarpospora</taxon>
    </lineage>
</organism>
<dbReference type="InterPro" id="IPR051908">
    <property type="entry name" value="Ribosomal_N-acetyltransferase"/>
</dbReference>
<dbReference type="AlphaFoldDB" id="A0A5M3X5J0"/>
<evidence type="ECO:0000259" key="1">
    <source>
        <dbReference type="PROSITE" id="PS51186"/>
    </source>
</evidence>
<dbReference type="InterPro" id="IPR016181">
    <property type="entry name" value="Acyl_CoA_acyltransferase"/>
</dbReference>
<sequence>MEVTLRPVRVSDLDIFDRERTTPEGTGEFQWFGHRSSHGLRREFAENGLLGHDSGRLTIEADGQQAGWVAWWMNSWGPDATSWCWTIGICVFADFRGKGAGSEAQRQLVAYLFAHTRAERVQSFTDAGNFAEQRALEKAGFTREGTLRRAQWRGGRWHDQILFSAIRP</sequence>
<dbReference type="Proteomes" id="UP000331127">
    <property type="component" value="Unassembled WGS sequence"/>
</dbReference>